<keyword evidence="4" id="KW-1185">Reference proteome</keyword>
<evidence type="ECO:0000313" key="3">
    <source>
        <dbReference type="EMBL" id="RJG53976.1"/>
    </source>
</evidence>
<reference evidence="3 4" key="1">
    <citation type="submission" date="2018-08" db="EMBL/GenBank/DDBJ databases">
        <title>Sphingobium sp. EO9.</title>
        <authorList>
            <person name="Park Y."/>
            <person name="Kim K.H."/>
            <person name="Jeon C.O."/>
        </authorList>
    </citation>
    <scope>NUCLEOTIDE SEQUENCE [LARGE SCALE GENOMIC DNA]</scope>
    <source>
        <strain evidence="3 4">EO9</strain>
    </source>
</reference>
<comment type="caution">
    <text evidence="3">The sequence shown here is derived from an EMBL/GenBank/DDBJ whole genome shotgun (WGS) entry which is preliminary data.</text>
</comment>
<dbReference type="InterPro" id="IPR049050">
    <property type="entry name" value="nSTAND3"/>
</dbReference>
<dbReference type="SMART" id="SM00567">
    <property type="entry name" value="EZ_HEAT"/>
    <property type="match status" value="4"/>
</dbReference>
<dbReference type="InterPro" id="IPR004155">
    <property type="entry name" value="PBS_lyase_HEAT"/>
</dbReference>
<evidence type="ECO:0000313" key="4">
    <source>
        <dbReference type="Proteomes" id="UP000283469"/>
    </source>
</evidence>
<feature type="region of interest" description="Disordered" evidence="1">
    <location>
        <begin position="1"/>
        <end position="21"/>
    </location>
</feature>
<dbReference type="SUPFAM" id="SSF48371">
    <property type="entry name" value="ARM repeat"/>
    <property type="match status" value="1"/>
</dbReference>
<dbReference type="OrthoDB" id="6746502at2"/>
<proteinExistence type="predicted"/>
<dbReference type="Pfam" id="PF20720">
    <property type="entry name" value="nSTAND3"/>
    <property type="match status" value="1"/>
</dbReference>
<feature type="domain" description="Novel STAND NTPase 3" evidence="2">
    <location>
        <begin position="269"/>
        <end position="417"/>
    </location>
</feature>
<dbReference type="InterPro" id="IPR016024">
    <property type="entry name" value="ARM-type_fold"/>
</dbReference>
<evidence type="ECO:0000256" key="1">
    <source>
        <dbReference type="SAM" id="MobiDB-lite"/>
    </source>
</evidence>
<dbReference type="InterPro" id="IPR011989">
    <property type="entry name" value="ARM-like"/>
</dbReference>
<dbReference type="Gene3D" id="1.25.10.10">
    <property type="entry name" value="Leucine-rich Repeat Variant"/>
    <property type="match status" value="1"/>
</dbReference>
<evidence type="ECO:0000259" key="2">
    <source>
        <dbReference type="Pfam" id="PF20720"/>
    </source>
</evidence>
<sequence length="1410" mass="153248">MPPSSGAKPAARTRRAASAGTAGNPSYAAYDYQIDVTIWLALEIMLAKGLSDEIEIEPPSHEDVEASLKNPDMASLGVSAGTRDTRLIVQVKSRTTAPWTSKAFADVLLGKEAEAKSKAKTKGPAPRVRPLDMLVADPTAKYLFITNEGLESGLRPHQNIALLSFPDLGDLPPYCRAGRTATEKAALAKRIGICDTITLEMLESRIFKLVDEHGNVPPQKLLKCLEDMRDAVRKCLGGAHGGHWTMADLLATIIDNGGSRLAHRRHDQFVPPRSFHSIEQALSETHAVIIVGPSGTGKSLAADVLAAKMARQSPAFLERAVLDAGEANSALTDPGPLLIHLRDPWGDSAPSIEAARWTSKLPGLFRMAGDAHKFLITTRYDIFKRSEPGEALESYTIAIEPEDYTAAQRALIYDNHVGELSGHAHALALAHRDVVLSRVRRPYEIERFLAALPREKEDSPRSVYEILDASSIEAISSVIRDQVLGWGEDGVACAAVLWGLIRSSGSFDLADLRRVLRILRNTYGQKPHVEGFIDFLGAGRNLRIGDDSIRLQHPRVEEGLRLALATNRAETEAVLTALAETLLTIAGGADGWASRGGVEIVRAASNLEAVEIELAASAQARLDAALAARVTAPTGSGSFERAFADLSQLASPEFAPRQFSEYLMRLPPREKGAWPGQTWIPPELSAEEIERFREDPRTGSLLQTFIRGVLPFTDGDYEEDFLSFAGLFSHDLGGAFGAAVETLASLQAPGDNIDTIVAGAVAPGGPGYDFVIDTFIEAENEVDRWFENYANNEQRRAREHEVDAIGADRILEEPGERYYTADAGLKAVALSRLAAAGWDWLEGHKHGAAMVYALASAQSNARGNFSAPYLQTLLKHADDRALPPVWSLIEKNWHDELRPELEAALSRTDVANKGLRTTLAKLSFIASPPNGTDLLAGLLDKMTPARRLELVLDLDRASPNDIDPEFAPARLFADWLDPTERAIAHILVEIDSETGIGQLMQGRSPEVRRRIAELCLESPPGLAGILICLAATGEGDILETARWLLATGDEDDGMPAIIALRIRGGDEERALIRHALGHPRYHVRRAAMTYLVEKNDAEDRAALLKMAEDPGADVRLAWAELMGGHKWSEAEPLLVSLLSDDRDFSLDRYHGPSRGWPRYSVARAGARALAAFETLTEPSIDALIASRRSEDPFVFCAAIGALAKRSDPRVPVVLREALDDPGLHGDADHRVIAQAAVWGFFDRAVNDLAIGPAEIEKLRRIALIEPGWIAGPALVALGICGGTMREQLYDDLTAAAKTERADLLQIAAALIPLPFGNHSQVAAIVARVEALQEDEASPEPDPDLVAWYETLGGIDVAWLTGWVVAVCLKLDGSKQVKDPRAYRVPKVVPVLTMYSMSPDREEERGPDEGD</sequence>
<protein>
    <submittedName>
        <fullName evidence="3">HEAT repeat domain-containing protein</fullName>
    </submittedName>
</protein>
<dbReference type="InterPro" id="IPR027417">
    <property type="entry name" value="P-loop_NTPase"/>
</dbReference>
<dbReference type="RefSeq" id="WP_119747614.1">
    <property type="nucleotide sequence ID" value="NZ_QVRA01000012.1"/>
</dbReference>
<name>A0A418YR08_9SPHN</name>
<accession>A0A418YR08</accession>
<gene>
    <name evidence="3" type="ORF">D0Z70_14505</name>
</gene>
<dbReference type="Gene3D" id="3.40.50.300">
    <property type="entry name" value="P-loop containing nucleotide triphosphate hydrolases"/>
    <property type="match status" value="1"/>
</dbReference>
<dbReference type="EMBL" id="QVRA01000012">
    <property type="protein sequence ID" value="RJG53976.1"/>
    <property type="molecule type" value="Genomic_DNA"/>
</dbReference>
<dbReference type="Proteomes" id="UP000283469">
    <property type="component" value="Unassembled WGS sequence"/>
</dbReference>
<organism evidence="3 4">
    <name type="scientific">Sphingobium terrigena</name>
    <dbReference type="NCBI Taxonomy" id="2304063"/>
    <lineage>
        <taxon>Bacteria</taxon>
        <taxon>Pseudomonadati</taxon>
        <taxon>Pseudomonadota</taxon>
        <taxon>Alphaproteobacteria</taxon>
        <taxon>Sphingomonadales</taxon>
        <taxon>Sphingomonadaceae</taxon>
        <taxon>Sphingobium</taxon>
    </lineage>
</organism>